<dbReference type="Proteomes" id="UP000056502">
    <property type="component" value="Chromosome I"/>
</dbReference>
<sequence>MLKNSIVEFNKTTSIGSFHTTEIDGELIFQQLYSNLFLRQPLVKL</sequence>
<proteinExistence type="predicted"/>
<organism evidence="1">
    <name type="scientific">Leptospira interrogans serovar Hardjo str. Norma</name>
    <dbReference type="NCBI Taxonomy" id="1279460"/>
    <lineage>
        <taxon>Bacteria</taxon>
        <taxon>Pseudomonadati</taxon>
        <taxon>Spirochaetota</taxon>
        <taxon>Spirochaetia</taxon>
        <taxon>Leptospirales</taxon>
        <taxon>Leptospiraceae</taxon>
        <taxon>Leptospira</taxon>
    </lineage>
</organism>
<evidence type="ECO:0000313" key="2">
    <source>
        <dbReference type="Proteomes" id="UP000056502"/>
    </source>
</evidence>
<dbReference type="AlphaFoldDB" id="A0A0M4NXV6"/>
<evidence type="ECO:0000313" key="1">
    <source>
        <dbReference type="EMBL" id="ALE40287.1"/>
    </source>
</evidence>
<reference evidence="1 2" key="1">
    <citation type="journal article" date="2015" name="Genome Announc.">
        <title>Whole-Genome Sequence of Leptospira interrogans Serovar Hardjo Subtype Hardjoprajitno Strain Norma, Isolated from Cattle in a Leptospirosis Outbreak in Brazil.</title>
        <authorList>
            <person name="Cosate M.R."/>
            <person name="Soares S.C."/>
            <person name="Mendes T.A."/>
            <person name="Raittz R.T."/>
            <person name="Moreira E.C."/>
            <person name="Leite R."/>
            <person name="Fernandes G.R."/>
            <person name="Haddad J.P."/>
            <person name="Ortega J.M."/>
        </authorList>
    </citation>
    <scope>NUCLEOTIDE SEQUENCE [LARGE SCALE GENOMIC DNA]</scope>
    <source>
        <strain evidence="1 2">Norma</strain>
    </source>
</reference>
<name>A0A0M4NXV6_LEPIR</name>
<accession>A0A0M4NXV6</accession>
<protein>
    <submittedName>
        <fullName evidence="1">Uncharacterized protein</fullName>
    </submittedName>
</protein>
<gene>
    <name evidence="1" type="ORF">G436_3127</name>
</gene>
<dbReference type="EMBL" id="CP012603">
    <property type="protein sequence ID" value="ALE40287.1"/>
    <property type="molecule type" value="Genomic_DNA"/>
</dbReference>
<dbReference type="PATRIC" id="fig|1279460.3.peg.3170"/>
<dbReference type="AntiFam" id="ANF00053">
    <property type="entry name" value="Translation of DNA repeat"/>
</dbReference>